<feature type="compositionally biased region" description="Acidic residues" evidence="1">
    <location>
        <begin position="142"/>
        <end position="151"/>
    </location>
</feature>
<comment type="caution">
    <text evidence="2">The sequence shown here is derived from an EMBL/GenBank/DDBJ whole genome shotgun (WGS) entry which is preliminary data.</text>
</comment>
<dbReference type="InterPro" id="IPR027908">
    <property type="entry name" value="DUF4640"/>
</dbReference>
<dbReference type="AlphaFoldDB" id="A0A5E4CZB8"/>
<feature type="region of interest" description="Disordered" evidence="1">
    <location>
        <begin position="142"/>
        <end position="202"/>
    </location>
</feature>
<keyword evidence="3" id="KW-1185">Reference proteome</keyword>
<dbReference type="EMBL" id="CABDUW010002382">
    <property type="protein sequence ID" value="VTJ86610.1"/>
    <property type="molecule type" value="Genomic_DNA"/>
</dbReference>
<evidence type="ECO:0000313" key="2">
    <source>
        <dbReference type="EMBL" id="VTJ86610.1"/>
    </source>
</evidence>
<reference evidence="2" key="1">
    <citation type="submission" date="2019-04" db="EMBL/GenBank/DDBJ databases">
        <authorList>
            <person name="Alioto T."/>
            <person name="Alioto T."/>
        </authorList>
    </citation>
    <scope>NUCLEOTIDE SEQUENCE [LARGE SCALE GENOMIC DNA]</scope>
</reference>
<sequence>MEDSSSGSSCPDIEHCISEPKFNQSLSVGSFPFEDSTDCEDLTSEGLSGLFLPPVQGAWGTKSVRRSMGRRNKIRDKPEKLRETAITEILYAYLSCHEDSLADWSQSDDYQRMDKCQQETVTQAFCEFHDLMKNIKAFLDNTNDDEEDDSVLSDPPHEEDVQPPRSVSSHMDQVVPEEHEACQDLPKWKPPENGDTTQFPEMPLGLEDDEIVEMESQETGTAESASVSAEQSEEEDVPSDAESTSCLNFRGFFHWLRKQVVSYLPGRKRHERANKVPILLALKRRHFVGGHRLLPRESF</sequence>
<dbReference type="PANTHER" id="PTHR36462">
    <property type="entry name" value="CHROMOSOME 12 OPEN READING FRAME 71"/>
    <property type="match status" value="1"/>
</dbReference>
<proteinExistence type="predicted"/>
<name>A0A5E4CZB8_MARMO</name>
<dbReference type="PANTHER" id="PTHR36462:SF1">
    <property type="entry name" value="CHROMOSOME 12 OPEN READING FRAME 71"/>
    <property type="match status" value="1"/>
</dbReference>
<accession>A0A5E4CZB8</accession>
<organism evidence="2 3">
    <name type="scientific">Marmota monax</name>
    <name type="common">Woodchuck</name>
    <dbReference type="NCBI Taxonomy" id="9995"/>
    <lineage>
        <taxon>Eukaryota</taxon>
        <taxon>Metazoa</taxon>
        <taxon>Chordata</taxon>
        <taxon>Craniata</taxon>
        <taxon>Vertebrata</taxon>
        <taxon>Euteleostomi</taxon>
        <taxon>Mammalia</taxon>
        <taxon>Eutheria</taxon>
        <taxon>Euarchontoglires</taxon>
        <taxon>Glires</taxon>
        <taxon>Rodentia</taxon>
        <taxon>Sciuromorpha</taxon>
        <taxon>Sciuridae</taxon>
        <taxon>Xerinae</taxon>
        <taxon>Marmotini</taxon>
        <taxon>Marmota</taxon>
    </lineage>
</organism>
<dbReference type="Pfam" id="PF15480">
    <property type="entry name" value="DUF4640"/>
    <property type="match status" value="1"/>
</dbReference>
<gene>
    <name evidence="2" type="ORF">MONAX_5E005163</name>
</gene>
<feature type="compositionally biased region" description="Basic and acidic residues" evidence="1">
    <location>
        <begin position="176"/>
        <end position="192"/>
    </location>
</feature>
<evidence type="ECO:0000313" key="3">
    <source>
        <dbReference type="Proteomes" id="UP000335636"/>
    </source>
</evidence>
<feature type="region of interest" description="Disordered" evidence="1">
    <location>
        <begin position="215"/>
        <end position="243"/>
    </location>
</feature>
<dbReference type="Proteomes" id="UP000335636">
    <property type="component" value="Unassembled WGS sequence"/>
</dbReference>
<evidence type="ECO:0000256" key="1">
    <source>
        <dbReference type="SAM" id="MobiDB-lite"/>
    </source>
</evidence>
<protein>
    <submittedName>
        <fullName evidence="2">Uncharacterized protein</fullName>
    </submittedName>
</protein>